<reference evidence="10" key="1">
    <citation type="submission" date="2022-06" db="EMBL/GenBank/DDBJ databases">
        <title>Ornithinimicrobium JY.X270.</title>
        <authorList>
            <person name="Huang Y."/>
        </authorList>
    </citation>
    <scope>NUCLEOTIDE SEQUENCE</scope>
    <source>
        <strain evidence="10">JY.X270</strain>
    </source>
</reference>
<dbReference type="InterPro" id="IPR000860">
    <property type="entry name" value="HemC"/>
</dbReference>
<dbReference type="InterPro" id="IPR022419">
    <property type="entry name" value="Porphobilin_deaminase_cofac_BS"/>
</dbReference>
<keyword evidence="11" id="KW-1185">Reference proteome</keyword>
<comment type="catalytic activity">
    <reaction evidence="5 6">
        <text>4 porphobilinogen + H2O = hydroxymethylbilane + 4 NH4(+)</text>
        <dbReference type="Rhea" id="RHEA:13185"/>
        <dbReference type="ChEBI" id="CHEBI:15377"/>
        <dbReference type="ChEBI" id="CHEBI:28938"/>
        <dbReference type="ChEBI" id="CHEBI:57845"/>
        <dbReference type="ChEBI" id="CHEBI:58126"/>
        <dbReference type="EC" id="2.5.1.61"/>
    </reaction>
</comment>
<dbReference type="Gene3D" id="3.30.160.40">
    <property type="entry name" value="Porphobilinogen deaminase, C-terminal domain"/>
    <property type="match status" value="1"/>
</dbReference>
<evidence type="ECO:0000256" key="3">
    <source>
        <dbReference type="ARBA" id="ARBA00022679"/>
    </source>
</evidence>
<proteinExistence type="inferred from homology"/>
<evidence type="ECO:0000256" key="5">
    <source>
        <dbReference type="ARBA" id="ARBA00048169"/>
    </source>
</evidence>
<dbReference type="Pfam" id="PF03900">
    <property type="entry name" value="Porphobil_deamC"/>
    <property type="match status" value="1"/>
</dbReference>
<dbReference type="Gene3D" id="3.40.190.10">
    <property type="entry name" value="Periplasmic binding protein-like II"/>
    <property type="match status" value="2"/>
</dbReference>
<evidence type="ECO:0000259" key="9">
    <source>
        <dbReference type="Pfam" id="PF03900"/>
    </source>
</evidence>
<comment type="function">
    <text evidence="1 6">Tetrapolymerization of the monopyrrole PBG into the hydroxymethylbilane pre-uroporphyrinogen in several discrete steps.</text>
</comment>
<dbReference type="HAMAP" id="MF_00260">
    <property type="entry name" value="Porphobil_deam"/>
    <property type="match status" value="1"/>
</dbReference>
<comment type="similarity">
    <text evidence="2 6">Belongs to the HMBS family.</text>
</comment>
<sequence>MNQTSQHAAVLRLGTRASELATSQSGWVADHLRSLGHEVELVLVQTEGDRNRAPLTQIGGTGVFVSALREALLAGEIDCAVHSLKDIPVAAAPGLVTAAVPEREDPRDVLVSRDGMSLTELPEGAVIGTGSPRRAVQLAAAAPHVTVTQIRGNVGSRINRVTSGELDAIVLAAAGLRRLGRLGEASQVLELTTMLPAPGQGALAVECRAEDAAVVQALAHLEHAPTRICVTAERALLGALEAGCSAPVGALARWDGEDVVLEAVVGPTDSLASGDAAPTPRAADSGLLVAARGQSRAVPADGGLLAGAGGQSRAVPADHGLLRHRVRGRDPVELGREMAAYFLDHLVATGDLTPPKAGSHLVATGDRFPTDPRSTIPGA</sequence>
<evidence type="ECO:0000313" key="11">
    <source>
        <dbReference type="Proteomes" id="UP001056535"/>
    </source>
</evidence>
<evidence type="ECO:0000313" key="10">
    <source>
        <dbReference type="EMBL" id="USQ76752.1"/>
    </source>
</evidence>
<dbReference type="PANTHER" id="PTHR11557">
    <property type="entry name" value="PORPHOBILINOGEN DEAMINASE"/>
    <property type="match status" value="1"/>
</dbReference>
<organism evidence="10 11">
    <name type="scientific">Ornithinimicrobium cryptoxanthini</name>
    <dbReference type="NCBI Taxonomy" id="2934161"/>
    <lineage>
        <taxon>Bacteria</taxon>
        <taxon>Bacillati</taxon>
        <taxon>Actinomycetota</taxon>
        <taxon>Actinomycetes</taxon>
        <taxon>Micrococcales</taxon>
        <taxon>Ornithinimicrobiaceae</taxon>
        <taxon>Ornithinimicrobium</taxon>
    </lineage>
</organism>
<keyword evidence="3 6" id="KW-0808">Transferase</keyword>
<dbReference type="SUPFAM" id="SSF53850">
    <property type="entry name" value="Periplasmic binding protein-like II"/>
    <property type="match status" value="1"/>
</dbReference>
<dbReference type="PANTHER" id="PTHR11557:SF0">
    <property type="entry name" value="PORPHOBILINOGEN DEAMINASE"/>
    <property type="match status" value="1"/>
</dbReference>
<evidence type="ECO:0000256" key="2">
    <source>
        <dbReference type="ARBA" id="ARBA00005638"/>
    </source>
</evidence>
<comment type="miscellaneous">
    <text evidence="6">The porphobilinogen subunits are added to the dipyrromethane group.</text>
</comment>
<evidence type="ECO:0000256" key="4">
    <source>
        <dbReference type="ARBA" id="ARBA00023244"/>
    </source>
</evidence>
<dbReference type="InterPro" id="IPR022418">
    <property type="entry name" value="Porphobilinogen_deaminase_C"/>
</dbReference>
<dbReference type="EMBL" id="CP099490">
    <property type="protein sequence ID" value="USQ76752.1"/>
    <property type="molecule type" value="Genomic_DNA"/>
</dbReference>
<evidence type="ECO:0000256" key="1">
    <source>
        <dbReference type="ARBA" id="ARBA00002869"/>
    </source>
</evidence>
<accession>A0ABY4YKT7</accession>
<feature type="modified residue" description="S-(dipyrrolylmethanemethyl)cysteine" evidence="6">
    <location>
        <position position="244"/>
    </location>
</feature>
<dbReference type="EC" id="2.5.1.61" evidence="6"/>
<dbReference type="Pfam" id="PF01379">
    <property type="entry name" value="Porphobil_deam"/>
    <property type="match status" value="1"/>
</dbReference>
<evidence type="ECO:0000256" key="7">
    <source>
        <dbReference type="SAM" id="MobiDB-lite"/>
    </source>
</evidence>
<dbReference type="PROSITE" id="PS00533">
    <property type="entry name" value="PORPHOBILINOGEN_DEAM"/>
    <property type="match status" value="1"/>
</dbReference>
<dbReference type="InterPro" id="IPR036803">
    <property type="entry name" value="Porphobilinogen_deaminase_C_sf"/>
</dbReference>
<dbReference type="RefSeq" id="WP_252621455.1">
    <property type="nucleotide sequence ID" value="NZ_CP099490.1"/>
</dbReference>
<dbReference type="SUPFAM" id="SSF54782">
    <property type="entry name" value="Porphobilinogen deaminase (hydroxymethylbilane synthase), C-terminal domain"/>
    <property type="match status" value="1"/>
</dbReference>
<evidence type="ECO:0000256" key="6">
    <source>
        <dbReference type="HAMAP-Rule" id="MF_00260"/>
    </source>
</evidence>
<feature type="region of interest" description="Disordered" evidence="7">
    <location>
        <begin position="358"/>
        <end position="379"/>
    </location>
</feature>
<dbReference type="GO" id="GO:0004418">
    <property type="term" value="F:hydroxymethylbilane synthase activity"/>
    <property type="evidence" value="ECO:0007669"/>
    <property type="project" value="UniProtKB-EC"/>
</dbReference>
<dbReference type="NCBIfam" id="TIGR00212">
    <property type="entry name" value="hemC"/>
    <property type="match status" value="1"/>
</dbReference>
<keyword evidence="4 6" id="KW-0627">Porphyrin biosynthesis</keyword>
<dbReference type="InterPro" id="IPR022417">
    <property type="entry name" value="Porphobilin_deaminase_N"/>
</dbReference>
<feature type="domain" description="Porphobilinogen deaminase N-terminal" evidence="8">
    <location>
        <begin position="11"/>
        <end position="214"/>
    </location>
</feature>
<gene>
    <name evidence="6 10" type="primary">hemC</name>
    <name evidence="10" type="ORF">NF557_02135</name>
</gene>
<comment type="cofactor">
    <cofactor evidence="6">
        <name>dipyrromethane</name>
        <dbReference type="ChEBI" id="CHEBI:60342"/>
    </cofactor>
    <text evidence="6">Binds 1 dipyrromethane group covalently.</text>
</comment>
<protein>
    <recommendedName>
        <fullName evidence="6">Porphobilinogen deaminase</fullName>
        <shortName evidence="6">PBG</shortName>
        <ecNumber evidence="6">2.5.1.61</ecNumber>
    </recommendedName>
    <alternativeName>
        <fullName evidence="6">Hydroxymethylbilane synthase</fullName>
        <shortName evidence="6">HMBS</shortName>
    </alternativeName>
    <alternativeName>
        <fullName evidence="6">Pre-uroporphyrinogen synthase</fullName>
    </alternativeName>
</protein>
<name>A0ABY4YKT7_9MICO</name>
<evidence type="ECO:0000259" key="8">
    <source>
        <dbReference type="Pfam" id="PF01379"/>
    </source>
</evidence>
<feature type="domain" description="Porphobilinogen deaminase C-terminal" evidence="9">
    <location>
        <begin position="228"/>
        <end position="272"/>
    </location>
</feature>
<dbReference type="Proteomes" id="UP001056535">
    <property type="component" value="Chromosome"/>
</dbReference>
<dbReference type="PRINTS" id="PR00151">
    <property type="entry name" value="PORPHBDMNASE"/>
</dbReference>
<comment type="subunit">
    <text evidence="6">Monomer.</text>
</comment>